<dbReference type="FunCoup" id="A0A251UUS8">
    <property type="interactions" value="724"/>
</dbReference>
<dbReference type="EMBL" id="CM007894">
    <property type="protein sequence ID" value="OTG26071.1"/>
    <property type="molecule type" value="Genomic_DNA"/>
</dbReference>
<gene>
    <name evidence="14" type="ORF">HannXRQ_Chr05g0154591</name>
    <name evidence="13" type="ORF">HanXRQr2_Chr05g0229711</name>
</gene>
<dbReference type="GO" id="GO:0007059">
    <property type="term" value="P:chromosome segregation"/>
    <property type="evidence" value="ECO:0000318"/>
    <property type="project" value="GO_Central"/>
</dbReference>
<keyword evidence="15" id="KW-1185">Reference proteome</keyword>
<evidence type="ECO:0000256" key="1">
    <source>
        <dbReference type="ARBA" id="ARBA00004584"/>
    </source>
</evidence>
<dbReference type="GO" id="GO:0051301">
    <property type="term" value="P:cell division"/>
    <property type="evidence" value="ECO:0007669"/>
    <property type="project" value="UniProtKB-UniRule"/>
</dbReference>
<dbReference type="Pfam" id="PF08234">
    <property type="entry name" value="Spindle_Spc25"/>
    <property type="match status" value="1"/>
</dbReference>
<feature type="domain" description="Chromosome segregation protein Spc25 C-terminal" evidence="12">
    <location>
        <begin position="166"/>
        <end position="234"/>
    </location>
</feature>
<evidence type="ECO:0000313" key="15">
    <source>
        <dbReference type="Proteomes" id="UP000215914"/>
    </source>
</evidence>
<dbReference type="InterPro" id="IPR045143">
    <property type="entry name" value="Spc25"/>
</dbReference>
<comment type="subcellular location">
    <subcellularLocation>
        <location evidence="1">Chromosome</location>
        <location evidence="1">Centromere</location>
    </subcellularLocation>
    <subcellularLocation>
        <location evidence="9">Nucleus</location>
    </subcellularLocation>
    <subcellularLocation>
        <location evidence="9">Chromosome</location>
        <location evidence="9">Centromere</location>
        <location evidence="9">Kinetochore</location>
    </subcellularLocation>
</comment>
<organism evidence="14 15">
    <name type="scientific">Helianthus annuus</name>
    <name type="common">Common sunflower</name>
    <dbReference type="NCBI Taxonomy" id="4232"/>
    <lineage>
        <taxon>Eukaryota</taxon>
        <taxon>Viridiplantae</taxon>
        <taxon>Streptophyta</taxon>
        <taxon>Embryophyta</taxon>
        <taxon>Tracheophyta</taxon>
        <taxon>Spermatophyta</taxon>
        <taxon>Magnoliopsida</taxon>
        <taxon>eudicotyledons</taxon>
        <taxon>Gunneridae</taxon>
        <taxon>Pentapetalae</taxon>
        <taxon>asterids</taxon>
        <taxon>campanulids</taxon>
        <taxon>Asterales</taxon>
        <taxon>Asteraceae</taxon>
        <taxon>Asteroideae</taxon>
        <taxon>Heliantheae alliance</taxon>
        <taxon>Heliantheae</taxon>
        <taxon>Helianthus</taxon>
    </lineage>
</organism>
<feature type="compositionally biased region" description="Low complexity" evidence="11">
    <location>
        <begin position="262"/>
        <end position="273"/>
    </location>
</feature>
<reference evidence="14" key="2">
    <citation type="submission" date="2017-02" db="EMBL/GenBank/DDBJ databases">
        <title>Sunflower complete genome.</title>
        <authorList>
            <person name="Langlade N."/>
            <person name="Munos S."/>
        </authorList>
    </citation>
    <scope>NUCLEOTIDE SEQUENCE [LARGE SCALE GENOMIC DNA]</scope>
    <source>
        <tissue evidence="14">Leaves</tissue>
    </source>
</reference>
<evidence type="ECO:0000256" key="5">
    <source>
        <dbReference type="ARBA" id="ARBA00022776"/>
    </source>
</evidence>
<keyword evidence="4 9" id="KW-0132">Cell division</keyword>
<evidence type="ECO:0000256" key="10">
    <source>
        <dbReference type="SAM" id="Coils"/>
    </source>
</evidence>
<dbReference type="InterPro" id="IPR013255">
    <property type="entry name" value="Spc25_C"/>
</dbReference>
<keyword evidence="9" id="KW-0995">Kinetochore</keyword>
<dbReference type="GO" id="GO:0005634">
    <property type="term" value="C:nucleus"/>
    <property type="evidence" value="ECO:0007669"/>
    <property type="project" value="UniProtKB-SubCell"/>
</dbReference>
<reference evidence="13 15" key="1">
    <citation type="journal article" date="2017" name="Nature">
        <title>The sunflower genome provides insights into oil metabolism, flowering and Asterid evolution.</title>
        <authorList>
            <person name="Badouin H."/>
            <person name="Gouzy J."/>
            <person name="Grassa C.J."/>
            <person name="Murat F."/>
            <person name="Staton S.E."/>
            <person name="Cottret L."/>
            <person name="Lelandais-Briere C."/>
            <person name="Owens G.L."/>
            <person name="Carrere S."/>
            <person name="Mayjonade B."/>
            <person name="Legrand L."/>
            <person name="Gill N."/>
            <person name="Kane N.C."/>
            <person name="Bowers J.E."/>
            <person name="Hubner S."/>
            <person name="Bellec A."/>
            <person name="Berard A."/>
            <person name="Berges H."/>
            <person name="Blanchet N."/>
            <person name="Boniface M.C."/>
            <person name="Brunel D."/>
            <person name="Catrice O."/>
            <person name="Chaidir N."/>
            <person name="Claudel C."/>
            <person name="Donnadieu C."/>
            <person name="Faraut T."/>
            <person name="Fievet G."/>
            <person name="Helmstetter N."/>
            <person name="King M."/>
            <person name="Knapp S.J."/>
            <person name="Lai Z."/>
            <person name="Le Paslier M.C."/>
            <person name="Lippi Y."/>
            <person name="Lorenzon L."/>
            <person name="Mandel J.R."/>
            <person name="Marage G."/>
            <person name="Marchand G."/>
            <person name="Marquand E."/>
            <person name="Bret-Mestries E."/>
            <person name="Morien E."/>
            <person name="Nambeesan S."/>
            <person name="Nguyen T."/>
            <person name="Pegot-Espagnet P."/>
            <person name="Pouilly N."/>
            <person name="Raftis F."/>
            <person name="Sallet E."/>
            <person name="Schiex T."/>
            <person name="Thomas J."/>
            <person name="Vandecasteele C."/>
            <person name="Vares D."/>
            <person name="Vear F."/>
            <person name="Vautrin S."/>
            <person name="Crespi M."/>
            <person name="Mangin B."/>
            <person name="Burke J.M."/>
            <person name="Salse J."/>
            <person name="Munos S."/>
            <person name="Vincourt P."/>
            <person name="Rieseberg L.H."/>
            <person name="Langlade N.B."/>
        </authorList>
    </citation>
    <scope>NUCLEOTIDE SEQUENCE [LARGE SCALE GENOMIC DNA]</scope>
    <source>
        <strain evidence="15">cv. SF193</strain>
        <tissue evidence="13">Leaves</tissue>
    </source>
</reference>
<dbReference type="AlphaFoldDB" id="A0A251UUS8"/>
<feature type="region of interest" description="Disordered" evidence="11">
    <location>
        <begin position="262"/>
        <end position="317"/>
    </location>
</feature>
<dbReference type="CDD" id="cd23784">
    <property type="entry name" value="RWD_Spc25"/>
    <property type="match status" value="1"/>
</dbReference>
<feature type="compositionally biased region" description="Polar residues" evidence="11">
    <location>
        <begin position="293"/>
        <end position="303"/>
    </location>
</feature>
<evidence type="ECO:0000256" key="4">
    <source>
        <dbReference type="ARBA" id="ARBA00022618"/>
    </source>
</evidence>
<comment type="similarity">
    <text evidence="2 9">Belongs to the SPC25 family.</text>
</comment>
<keyword evidence="9" id="KW-0539">Nucleus</keyword>
<proteinExistence type="inferred from homology"/>
<evidence type="ECO:0000313" key="14">
    <source>
        <dbReference type="EMBL" id="OTG26071.1"/>
    </source>
</evidence>
<dbReference type="OMA" id="FRIECGH"/>
<comment type="subunit">
    <text evidence="9">Component of the NDC80 complex.</text>
</comment>
<evidence type="ECO:0000256" key="7">
    <source>
        <dbReference type="ARBA" id="ARBA00023306"/>
    </source>
</evidence>
<feature type="coiled-coil region" evidence="10">
    <location>
        <begin position="118"/>
        <end position="152"/>
    </location>
</feature>
<sequence>MPVTMQRGDGEVRAKMAELRMVCGKEIEIQQHRTENAVVSIHKSLQSIKSIAQETVSNEGKIGMLKAELRAVEDGLVKAIAVKTRQEAKKMAIADSISAVKARNEELHKIVVDQRTRKEEYAQIISRQSEALKECEEKHNQDAERREEIEEAISWYNKVLGFRIERGRGIKFVFTHINMKKPDEEYFFTIRLENDSYCLLECHPHVTEVNKLVNDLNITNGLYNFVRVMRTKFQEVSAGGNLHEIASHPQETTMISMSAPMSSVSTDSVSGSPKKNNFRQADRVGRKAKHVQGVQSSIQSPGSAVSLRRSPRYKVKK</sequence>
<accession>A0A251UUS8</accession>
<evidence type="ECO:0000256" key="9">
    <source>
        <dbReference type="RuleBase" id="RU367150"/>
    </source>
</evidence>
<dbReference type="Gramene" id="mRNA:HanXRQr2_Chr05g0229711">
    <property type="protein sequence ID" value="mRNA:HanXRQr2_Chr05g0229711"/>
    <property type="gene ID" value="HanXRQr2_Chr05g0229711"/>
</dbReference>
<reference evidence="13" key="3">
    <citation type="submission" date="2020-06" db="EMBL/GenBank/DDBJ databases">
        <title>Helianthus annuus Genome sequencing and assembly Release 2.</title>
        <authorList>
            <person name="Gouzy J."/>
            <person name="Langlade N."/>
            <person name="Munos S."/>
        </authorList>
    </citation>
    <scope>NUCLEOTIDE SEQUENCE</scope>
    <source>
        <tissue evidence="13">Leaves</tissue>
    </source>
</reference>
<keyword evidence="7 9" id="KW-0131">Cell cycle</keyword>
<evidence type="ECO:0000259" key="12">
    <source>
        <dbReference type="Pfam" id="PF08234"/>
    </source>
</evidence>
<keyword evidence="8 9" id="KW-0137">Centromere</keyword>
<dbReference type="PANTHER" id="PTHR14281:SF0">
    <property type="entry name" value="KINETOCHORE PROTEIN SPC25"/>
    <property type="match status" value="1"/>
</dbReference>
<dbReference type="FunFam" id="3.30.457.50:FF:000001">
    <property type="entry name" value="Probable kinetochore protein spc25"/>
    <property type="match status" value="1"/>
</dbReference>
<evidence type="ECO:0000256" key="8">
    <source>
        <dbReference type="ARBA" id="ARBA00023328"/>
    </source>
</evidence>
<evidence type="ECO:0000256" key="6">
    <source>
        <dbReference type="ARBA" id="ARBA00023054"/>
    </source>
</evidence>
<dbReference type="PANTHER" id="PTHR14281">
    <property type="entry name" value="KINETOCHORE PROTEIN SPC25-RELATED"/>
    <property type="match status" value="1"/>
</dbReference>
<keyword evidence="5 9" id="KW-0498">Mitosis</keyword>
<evidence type="ECO:0000256" key="3">
    <source>
        <dbReference type="ARBA" id="ARBA00022454"/>
    </source>
</evidence>
<protein>
    <recommendedName>
        <fullName evidence="9">Kinetochore protein SPC25</fullName>
    </recommendedName>
</protein>
<dbReference type="Gene3D" id="3.30.457.50">
    <property type="entry name" value="Chromosome segregation protein Spc25"/>
    <property type="match status" value="1"/>
</dbReference>
<comment type="function">
    <text evidence="9">Acts as a component of the essential kinetochore-associated NDC80 complex, which is required for chromosome segregation and spindle checkpoint activity.</text>
</comment>
<dbReference type="Proteomes" id="UP000215914">
    <property type="component" value="Chromosome 5"/>
</dbReference>
<name>A0A251UUS8_HELAN</name>
<keyword evidence="3 9" id="KW-0158">Chromosome</keyword>
<dbReference type="EMBL" id="MNCJ02000320">
    <property type="protein sequence ID" value="KAF5807093.1"/>
    <property type="molecule type" value="Genomic_DNA"/>
</dbReference>
<evidence type="ECO:0000313" key="13">
    <source>
        <dbReference type="EMBL" id="KAF5807093.1"/>
    </source>
</evidence>
<dbReference type="STRING" id="4232.A0A251UUS8"/>
<keyword evidence="6 10" id="KW-0175">Coiled coil</keyword>
<dbReference type="GO" id="GO:0031262">
    <property type="term" value="C:Ndc80 complex"/>
    <property type="evidence" value="ECO:0000318"/>
    <property type="project" value="GO_Central"/>
</dbReference>
<evidence type="ECO:0000256" key="2">
    <source>
        <dbReference type="ARBA" id="ARBA00006379"/>
    </source>
</evidence>
<evidence type="ECO:0000256" key="11">
    <source>
        <dbReference type="SAM" id="MobiDB-lite"/>
    </source>
</evidence>
<dbReference type="InParanoid" id="A0A251UUS8"/>